<dbReference type="Gene3D" id="3.40.50.1110">
    <property type="entry name" value="SGNH hydrolase"/>
    <property type="match status" value="1"/>
</dbReference>
<gene>
    <name evidence="4" type="ORF">HMPREF9145_1223</name>
</gene>
<dbReference type="InterPro" id="IPR013783">
    <property type="entry name" value="Ig-like_fold"/>
</dbReference>
<dbReference type="SUPFAM" id="SSF52266">
    <property type="entry name" value="SGNH hydrolase"/>
    <property type="match status" value="1"/>
</dbReference>
<dbReference type="PANTHER" id="PTHR22901">
    <property type="entry name" value="SIALATE O-ACETYLESTERASE"/>
    <property type="match status" value="1"/>
</dbReference>
<comment type="caution">
    <text evidence="4">The sequence shown here is derived from an EMBL/GenBank/DDBJ whole genome shotgun (WGS) entry which is preliminary data.</text>
</comment>
<dbReference type="AlphaFoldDB" id="U2M9F5"/>
<dbReference type="PATRIC" id="fig|1395125.3.peg.2551"/>
<evidence type="ECO:0000256" key="1">
    <source>
        <dbReference type="ARBA" id="ARBA00022801"/>
    </source>
</evidence>
<dbReference type="InterPro" id="IPR036514">
    <property type="entry name" value="SGNH_hydro_sf"/>
</dbReference>
<evidence type="ECO:0000259" key="3">
    <source>
        <dbReference type="Pfam" id="PF03629"/>
    </source>
</evidence>
<dbReference type="Proteomes" id="UP000017023">
    <property type="component" value="Unassembled WGS sequence"/>
</dbReference>
<dbReference type="GO" id="GO:0001681">
    <property type="term" value="F:sialate O-acetylesterase activity"/>
    <property type="evidence" value="ECO:0007669"/>
    <property type="project" value="InterPro"/>
</dbReference>
<accession>U2M9F5</accession>
<feature type="signal peptide" evidence="2">
    <location>
        <begin position="1"/>
        <end position="24"/>
    </location>
</feature>
<organism evidence="4 5">
    <name type="scientific">Segatella salivae F0493</name>
    <dbReference type="NCBI Taxonomy" id="1395125"/>
    <lineage>
        <taxon>Bacteria</taxon>
        <taxon>Pseudomonadati</taxon>
        <taxon>Bacteroidota</taxon>
        <taxon>Bacteroidia</taxon>
        <taxon>Bacteroidales</taxon>
        <taxon>Prevotellaceae</taxon>
        <taxon>Segatella</taxon>
    </lineage>
</organism>
<dbReference type="EMBL" id="AWGW01000030">
    <property type="protein sequence ID" value="ERJ98349.1"/>
    <property type="molecule type" value="Genomic_DNA"/>
</dbReference>
<name>U2M9F5_9BACT</name>
<dbReference type="Gene3D" id="2.60.40.10">
    <property type="entry name" value="Immunoglobulins"/>
    <property type="match status" value="1"/>
</dbReference>
<dbReference type="GO" id="GO:0005975">
    <property type="term" value="P:carbohydrate metabolic process"/>
    <property type="evidence" value="ECO:0007669"/>
    <property type="project" value="TreeGrafter"/>
</dbReference>
<dbReference type="InterPro" id="IPR005181">
    <property type="entry name" value="SASA"/>
</dbReference>
<feature type="domain" description="Sialate O-acetylesterase" evidence="3">
    <location>
        <begin position="109"/>
        <end position="369"/>
    </location>
</feature>
<protein>
    <submittedName>
        <fullName evidence="4">PF03629 domain protein</fullName>
    </submittedName>
</protein>
<keyword evidence="2" id="KW-0732">Signal</keyword>
<proteinExistence type="predicted"/>
<evidence type="ECO:0000256" key="2">
    <source>
        <dbReference type="SAM" id="SignalP"/>
    </source>
</evidence>
<dbReference type="InterPro" id="IPR039329">
    <property type="entry name" value="SIAE"/>
</dbReference>
<dbReference type="Pfam" id="PF03629">
    <property type="entry name" value="SASA"/>
    <property type="match status" value="1"/>
</dbReference>
<reference evidence="4 5" key="1">
    <citation type="submission" date="2013-08" db="EMBL/GenBank/DDBJ databases">
        <authorList>
            <person name="Durkin A.S."/>
            <person name="Haft D.R."/>
            <person name="McCorrison J."/>
            <person name="Torralba M."/>
            <person name="Gillis M."/>
            <person name="Haft D.H."/>
            <person name="Methe B."/>
            <person name="Sutton G."/>
            <person name="Nelson K.E."/>
        </authorList>
    </citation>
    <scope>NUCLEOTIDE SEQUENCE [LARGE SCALE GENOMIC DNA]</scope>
    <source>
        <strain evidence="4 5">F0493</strain>
    </source>
</reference>
<evidence type="ECO:0000313" key="4">
    <source>
        <dbReference type="EMBL" id="ERJ98349.1"/>
    </source>
</evidence>
<sequence>MKAMKNHYYLIFCFLLILNLPATAKVHLPHILNDNMIVQQQAEVKFWGTATSNSRVVVKPSWSKPVSVVADKDGKWNVKIRTPKASYTPLNITFDDGQAVSLHNILAGEVWVCAGQSNMEMPLQGFYECPVEGYQDAIAMSGQMKGVRYVKIPASMNAMPKDDAVCRWEEINPNSASYCSAVGYFFGRKLHEILNVPIGLILANKGGTMVESWLDKDYLQHHTDEPTDSTEIAMKYPKDWLRPLLWGNGTFHPILNSTIRGVIFYQGCSNVDHNSSTYAKRLTELINQWRKGFRSSELPFYFVEIAPYNYGDAMGTAAALIRSQQQEVANNVSNTVLIGTNDLVYPFEAEQIHPRQKRLVGERLAMAAIARDYGFDQVFYRSPSFEKLEIRNDSCFVHLKDTYHGIIATKSYEGFEIAGQDKVFYPANAQYIRNNTFLLTSPNVTRPVAVRYCYHNFQLGTVKNQAGLPLLPFKTD</sequence>
<evidence type="ECO:0000313" key="5">
    <source>
        <dbReference type="Proteomes" id="UP000017023"/>
    </source>
</evidence>
<dbReference type="PANTHER" id="PTHR22901:SF0">
    <property type="entry name" value="SIALATE O-ACETYLESTERASE"/>
    <property type="match status" value="1"/>
</dbReference>
<feature type="chain" id="PRO_5004630988" evidence="2">
    <location>
        <begin position="25"/>
        <end position="476"/>
    </location>
</feature>
<keyword evidence="1" id="KW-0378">Hydrolase</keyword>